<accession>A0A6F8ZER6</accession>
<evidence type="ECO:0000313" key="2">
    <source>
        <dbReference type="EMBL" id="CAB1128245.1"/>
    </source>
</evidence>
<protein>
    <submittedName>
        <fullName evidence="2">Uncharacterized protein</fullName>
    </submittedName>
</protein>
<reference evidence="2 3" key="1">
    <citation type="submission" date="2020-02" db="EMBL/GenBank/DDBJ databases">
        <authorList>
            <person name="Hogendoorn C."/>
        </authorList>
    </citation>
    <scope>NUCLEOTIDE SEQUENCE [LARGE SCALE GENOMIC DNA]</scope>
    <source>
        <strain evidence="2">R501</strain>
    </source>
</reference>
<dbReference type="Proteomes" id="UP000503399">
    <property type="component" value="Chromosome"/>
</dbReference>
<dbReference type="AlphaFoldDB" id="A0A6F8ZER6"/>
<evidence type="ECO:0000313" key="3">
    <source>
        <dbReference type="Proteomes" id="UP000503399"/>
    </source>
</evidence>
<organism evidence="2 3">
    <name type="scientific">Candidatus Hydrogenisulfobacillus filiaventi</name>
    <dbReference type="NCBI Taxonomy" id="2707344"/>
    <lineage>
        <taxon>Bacteria</taxon>
        <taxon>Bacillati</taxon>
        <taxon>Bacillota</taxon>
        <taxon>Clostridia</taxon>
        <taxon>Eubacteriales</taxon>
        <taxon>Clostridiales Family XVII. Incertae Sedis</taxon>
        <taxon>Candidatus Hydrogenisulfobacillus</taxon>
    </lineage>
</organism>
<dbReference type="KEGG" id="hfv:R50_0739"/>
<feature type="transmembrane region" description="Helical" evidence="1">
    <location>
        <begin position="49"/>
        <end position="70"/>
    </location>
</feature>
<sequence length="73" mass="8160">MEEQVFGGRRWGDPEEAGRWAAALLGEHRASRERIARLGLRPLGPGLRALIWALRVYVLLMVVLTVVSVLRAP</sequence>
<name>A0A6F8ZER6_9FIRM</name>
<keyword evidence="1" id="KW-0812">Transmembrane</keyword>
<keyword evidence="3" id="KW-1185">Reference proteome</keyword>
<evidence type="ECO:0000256" key="1">
    <source>
        <dbReference type="SAM" id="Phobius"/>
    </source>
</evidence>
<proteinExistence type="predicted"/>
<keyword evidence="1" id="KW-1133">Transmembrane helix</keyword>
<gene>
    <name evidence="2" type="ORF">R50_0739</name>
</gene>
<dbReference type="EMBL" id="LR778114">
    <property type="protein sequence ID" value="CAB1128245.1"/>
    <property type="molecule type" value="Genomic_DNA"/>
</dbReference>
<keyword evidence="1" id="KW-0472">Membrane</keyword>